<sequence length="103" mass="11510">MDDPASASTPVPQEMTYVDHVKQRQADKGCLYACLFAMCCCFCCYETFCSRCVAAFVATRLASVVWMFYAVTAHSSFTKTLQTPLCAMQAFCHLHISVSAFMY</sequence>
<name>A0ACC0F9Y4_9ERIC</name>
<evidence type="ECO:0000313" key="2">
    <source>
        <dbReference type="Proteomes" id="UP001060215"/>
    </source>
</evidence>
<gene>
    <name evidence="1" type="ORF">LOK49_LG14G01839</name>
</gene>
<proteinExistence type="predicted"/>
<accession>A0ACC0F9Y4</accession>
<evidence type="ECO:0000313" key="1">
    <source>
        <dbReference type="EMBL" id="KAI7984938.1"/>
    </source>
</evidence>
<dbReference type="EMBL" id="CM045772">
    <property type="protein sequence ID" value="KAI7984938.1"/>
    <property type="molecule type" value="Genomic_DNA"/>
</dbReference>
<reference evidence="1 2" key="1">
    <citation type="journal article" date="2022" name="Plant J.">
        <title>Chromosome-level genome of Camellia lanceoleosa provides a valuable resource for understanding genome evolution and self-incompatibility.</title>
        <authorList>
            <person name="Gong W."/>
            <person name="Xiao S."/>
            <person name="Wang L."/>
            <person name="Liao Z."/>
            <person name="Chang Y."/>
            <person name="Mo W."/>
            <person name="Hu G."/>
            <person name="Li W."/>
            <person name="Zhao G."/>
            <person name="Zhu H."/>
            <person name="Hu X."/>
            <person name="Ji K."/>
            <person name="Xiang X."/>
            <person name="Song Q."/>
            <person name="Yuan D."/>
            <person name="Jin S."/>
            <person name="Zhang L."/>
        </authorList>
    </citation>
    <scope>NUCLEOTIDE SEQUENCE [LARGE SCALE GENOMIC DNA]</scope>
    <source>
        <strain evidence="1">SQ_2022a</strain>
    </source>
</reference>
<comment type="caution">
    <text evidence="1">The sequence shown here is derived from an EMBL/GenBank/DDBJ whole genome shotgun (WGS) entry which is preliminary data.</text>
</comment>
<keyword evidence="2" id="KW-1185">Reference proteome</keyword>
<organism evidence="1 2">
    <name type="scientific">Camellia lanceoleosa</name>
    <dbReference type="NCBI Taxonomy" id="1840588"/>
    <lineage>
        <taxon>Eukaryota</taxon>
        <taxon>Viridiplantae</taxon>
        <taxon>Streptophyta</taxon>
        <taxon>Embryophyta</taxon>
        <taxon>Tracheophyta</taxon>
        <taxon>Spermatophyta</taxon>
        <taxon>Magnoliopsida</taxon>
        <taxon>eudicotyledons</taxon>
        <taxon>Gunneridae</taxon>
        <taxon>Pentapetalae</taxon>
        <taxon>asterids</taxon>
        <taxon>Ericales</taxon>
        <taxon>Theaceae</taxon>
        <taxon>Camellia</taxon>
    </lineage>
</organism>
<dbReference type="Proteomes" id="UP001060215">
    <property type="component" value="Chromosome 15"/>
</dbReference>
<protein>
    <submittedName>
        <fullName evidence="1">Uncharacterized protein</fullName>
    </submittedName>
</protein>